<name>A0A840BRQ1_9HYPH</name>
<evidence type="ECO:0000313" key="1">
    <source>
        <dbReference type="EMBL" id="MBB4015690.1"/>
    </source>
</evidence>
<gene>
    <name evidence="1" type="ORF">GGR16_000696</name>
</gene>
<dbReference type="Proteomes" id="UP000577362">
    <property type="component" value="Unassembled WGS sequence"/>
</dbReference>
<protein>
    <submittedName>
        <fullName evidence="1">Uncharacterized protein</fullName>
    </submittedName>
</protein>
<dbReference type="AlphaFoldDB" id="A0A840BRQ1"/>
<reference evidence="1 2" key="1">
    <citation type="submission" date="2020-08" db="EMBL/GenBank/DDBJ databases">
        <title>Genomic Encyclopedia of Type Strains, Phase IV (KMG-IV): sequencing the most valuable type-strain genomes for metagenomic binning, comparative biology and taxonomic classification.</title>
        <authorList>
            <person name="Goeker M."/>
        </authorList>
    </citation>
    <scope>NUCLEOTIDE SEQUENCE [LARGE SCALE GENOMIC DNA]</scope>
    <source>
        <strain evidence="1 2">DSM 103737</strain>
    </source>
</reference>
<accession>A0A840BRQ1</accession>
<sequence length="131" mass="14762">MAMPDGFKRITLHLARSREFPQGSARHGYEIVAPLDAANHLDVEAWRKNREACRVRRFWAGERTELGHLVHRAGGKGGSTWVFDYDAAAADDDEAGFRLGDHVWVPGEYVSIRDDEGEMHTFRVVTVDQVA</sequence>
<evidence type="ECO:0000313" key="2">
    <source>
        <dbReference type="Proteomes" id="UP000577362"/>
    </source>
</evidence>
<organism evidence="1 2">
    <name type="scientific">Chelatococcus caeni</name>
    <dbReference type="NCBI Taxonomy" id="1348468"/>
    <lineage>
        <taxon>Bacteria</taxon>
        <taxon>Pseudomonadati</taxon>
        <taxon>Pseudomonadota</taxon>
        <taxon>Alphaproteobacteria</taxon>
        <taxon>Hyphomicrobiales</taxon>
        <taxon>Chelatococcaceae</taxon>
        <taxon>Chelatococcus</taxon>
    </lineage>
</organism>
<keyword evidence="2" id="KW-1185">Reference proteome</keyword>
<comment type="caution">
    <text evidence="1">The sequence shown here is derived from an EMBL/GenBank/DDBJ whole genome shotgun (WGS) entry which is preliminary data.</text>
</comment>
<proteinExistence type="predicted"/>
<dbReference type="EMBL" id="JACIEN010000001">
    <property type="protein sequence ID" value="MBB4015690.1"/>
    <property type="molecule type" value="Genomic_DNA"/>
</dbReference>